<gene>
    <name evidence="1" type="ORF">EGYM00392_LOCUS54800</name>
</gene>
<sequence length="385" mass="43597">MPKDVGDASSIGFPAWGFINLHKTKIHPFPSAIIPLPWSFYLEVVQRLLDVCKSANTTFNFLNQKKQQLSETYQGEKASKEERKGGNAAGNSGLYNYHDEQQRLSYFVFFVPNHAAMLCEALLKVGPHVEHIIDKALKKRKPLVVTSFGGGPVSDLLGFLMYLTSVGKQHEKMRDLHIVFHVLDLKDWEPLWPHVQDAIGSYFPHVQVVFKAVDLTQDRATDVVPTDTMLCLFSHFIVEMVDYATSFGKFFADLVSQLKSRACLLFLDPVSANGEYQAKELTQQMLDRSSTHLSVRLARTIVTRDSKQGMPIPSFKIVDPSTLWGFHIQQSRLLQSYKPIRNEVPSDPVVIYPKTRGGGRGGVELWRKRKTHKRKRDDGVPDVCN</sequence>
<name>A0A7S1JH60_9EUGL</name>
<accession>A0A7S1JH60</accession>
<dbReference type="EMBL" id="HBGA01150802">
    <property type="protein sequence ID" value="CAD9043617.1"/>
    <property type="molecule type" value="Transcribed_RNA"/>
</dbReference>
<dbReference type="AlphaFoldDB" id="A0A7S1JH60"/>
<protein>
    <submittedName>
        <fullName evidence="1">Uncharacterized protein</fullName>
    </submittedName>
</protein>
<evidence type="ECO:0000313" key="1">
    <source>
        <dbReference type="EMBL" id="CAD9043617.1"/>
    </source>
</evidence>
<proteinExistence type="predicted"/>
<reference evidence="1" key="1">
    <citation type="submission" date="2021-01" db="EMBL/GenBank/DDBJ databases">
        <authorList>
            <person name="Corre E."/>
            <person name="Pelletier E."/>
            <person name="Niang G."/>
            <person name="Scheremetjew M."/>
            <person name="Finn R."/>
            <person name="Kale V."/>
            <person name="Holt S."/>
            <person name="Cochrane G."/>
            <person name="Meng A."/>
            <person name="Brown T."/>
            <person name="Cohen L."/>
        </authorList>
    </citation>
    <scope>NUCLEOTIDE SEQUENCE</scope>
    <source>
        <strain evidence="1">NIES-381</strain>
    </source>
</reference>
<organism evidence="1">
    <name type="scientific">Eutreptiella gymnastica</name>
    <dbReference type="NCBI Taxonomy" id="73025"/>
    <lineage>
        <taxon>Eukaryota</taxon>
        <taxon>Discoba</taxon>
        <taxon>Euglenozoa</taxon>
        <taxon>Euglenida</taxon>
        <taxon>Spirocuta</taxon>
        <taxon>Euglenophyceae</taxon>
        <taxon>Eutreptiales</taxon>
        <taxon>Eutreptiaceae</taxon>
        <taxon>Eutreptiella</taxon>
    </lineage>
</organism>